<dbReference type="InterPro" id="IPR039762">
    <property type="entry name" value="Nmd2/UPF2"/>
</dbReference>
<evidence type="ECO:0000256" key="3">
    <source>
        <dbReference type="SAM" id="Phobius"/>
    </source>
</evidence>
<keyword evidence="4" id="KW-1185">Reference proteome</keyword>
<organism evidence="4 5">
    <name type="scientific">Meloidogyne javanica</name>
    <name type="common">Root-knot nematode worm</name>
    <dbReference type="NCBI Taxonomy" id="6303"/>
    <lineage>
        <taxon>Eukaryota</taxon>
        <taxon>Metazoa</taxon>
        <taxon>Ecdysozoa</taxon>
        <taxon>Nematoda</taxon>
        <taxon>Chromadorea</taxon>
        <taxon>Rhabditida</taxon>
        <taxon>Tylenchina</taxon>
        <taxon>Tylenchomorpha</taxon>
        <taxon>Tylenchoidea</taxon>
        <taxon>Meloidogynidae</taxon>
        <taxon>Meloidogyninae</taxon>
        <taxon>Meloidogyne</taxon>
        <taxon>Meloidogyne incognita group</taxon>
    </lineage>
</organism>
<dbReference type="Gene3D" id="1.25.40.180">
    <property type="match status" value="2"/>
</dbReference>
<accession>A0A915LFD2</accession>
<dbReference type="WBParaSite" id="scaffold10245_cov286.g14617">
    <property type="protein sequence ID" value="scaffold10245_cov286.g14617"/>
    <property type="gene ID" value="scaffold10245_cov286.g14617"/>
</dbReference>
<dbReference type="PANTHER" id="PTHR12839:SF7">
    <property type="entry name" value="REGULATOR OF NONSENSE TRANSCRIPTS 2"/>
    <property type="match status" value="1"/>
</dbReference>
<keyword evidence="3" id="KW-0472">Membrane</keyword>
<proteinExistence type="predicted"/>
<name>A0A915LFD2_MELJA</name>
<feature type="compositionally biased region" description="Polar residues" evidence="2">
    <location>
        <begin position="311"/>
        <end position="353"/>
    </location>
</feature>
<protein>
    <submittedName>
        <fullName evidence="5">Uncharacterized protein</fullName>
    </submittedName>
</protein>
<keyword evidence="3" id="KW-0812">Transmembrane</keyword>
<evidence type="ECO:0000313" key="5">
    <source>
        <dbReference type="WBParaSite" id="scaffold10245_cov286.g14617"/>
    </source>
</evidence>
<dbReference type="GO" id="GO:0000184">
    <property type="term" value="P:nuclear-transcribed mRNA catabolic process, nonsense-mediated decay"/>
    <property type="evidence" value="ECO:0007669"/>
    <property type="project" value="InterPro"/>
</dbReference>
<evidence type="ECO:0000256" key="2">
    <source>
        <dbReference type="SAM" id="MobiDB-lite"/>
    </source>
</evidence>
<dbReference type="GO" id="GO:0005737">
    <property type="term" value="C:cytoplasm"/>
    <property type="evidence" value="ECO:0007669"/>
    <property type="project" value="TreeGrafter"/>
</dbReference>
<dbReference type="SUPFAM" id="SSF48371">
    <property type="entry name" value="ARM repeat"/>
    <property type="match status" value="1"/>
</dbReference>
<dbReference type="Proteomes" id="UP000887561">
    <property type="component" value="Unplaced"/>
</dbReference>
<feature type="coiled-coil region" evidence="1">
    <location>
        <begin position="528"/>
        <end position="562"/>
    </location>
</feature>
<sequence>MTTDYENWIGEMEKLALARENNSKAIQESQPLDVEKLSALDDNVTVFLNKLKNISATTIEELLLNLEELNLTNHLDEIALIICTTKVEEAQFAAFINFVVKISSFYRQFGDCLLSEFKKQMPDTDLLYHEDPLACFEADLSELALVGIFGDKGLKLICHVLALFVKTDEQEHLKSSILLPFCKAHFYHITGISPYSLQQYTKGLPASKEVASDTRQRDIIIKILGDYRKSLVEHTNKKYEEMIKLEMSIKTEGASSKQRFEQTNNKQQFERLLEYENKLSEVLGQAPLQFPQENASVDERGVDANVKEVNQGMNNNSIKRESASNVKTTTSQTENPQSNLPPENLQMESNTPPNRRAGRSLADYLDQFRRSISTNYRRCSRSISTYYRRSKRSVSQVCSINVNVLGLIIACAGLGVAVWVFMHSRVEAFENTLDKRLGLFEKDIKLTIGNLELNLSKNFTNLEGRMNRKITKMERRMNKKLTNFEGRMDRKFTKMEGRMDKKLTNFEGRMDRKFTKMEGRMDKMDTKLGNLTERMDKMDTKLGNLTERMDKMDTKLGNLTERMDKMDTNIENLNYVFWHLTNVNITLWRRIDDVNSSLSSKIDAWKKNKMTQIYSNWMLEMQKIVETREKNIKFLEESQPFDDQRLRSLDATIKKVTAFTKKLKNLSSTTVSQLIPDLEKLNLSKYLDEIAFNICEAKIKIADLAGLVDFIVKISSLYNQFSTHLLNEFKKQMPSKKTDKVENPSKLRVDLRFFTELLLNGIFGREGLQLLGAVLAFLVNTDKQEHLNTSVLMPFCKAHFFPITGILPYSIQKEIGESEHAKLISA</sequence>
<dbReference type="Gene3D" id="1.20.5.340">
    <property type="match status" value="1"/>
</dbReference>
<dbReference type="PANTHER" id="PTHR12839">
    <property type="entry name" value="NONSENSE-MEDIATED MRNA DECAY PROTEIN 2 UP-FRAMESHIFT SUPPRESSOR 2"/>
    <property type="match status" value="1"/>
</dbReference>
<feature type="transmembrane region" description="Helical" evidence="3">
    <location>
        <begin position="400"/>
        <end position="422"/>
    </location>
</feature>
<keyword evidence="3" id="KW-1133">Transmembrane helix</keyword>
<keyword evidence="1" id="KW-0175">Coiled coil</keyword>
<evidence type="ECO:0000256" key="1">
    <source>
        <dbReference type="SAM" id="Coils"/>
    </source>
</evidence>
<feature type="region of interest" description="Disordered" evidence="2">
    <location>
        <begin position="311"/>
        <end position="356"/>
    </location>
</feature>
<reference evidence="5" key="1">
    <citation type="submission" date="2022-11" db="UniProtKB">
        <authorList>
            <consortium name="WormBaseParasite"/>
        </authorList>
    </citation>
    <scope>IDENTIFICATION</scope>
</reference>
<dbReference type="GO" id="GO:0035145">
    <property type="term" value="C:exon-exon junction complex"/>
    <property type="evidence" value="ECO:0007669"/>
    <property type="project" value="TreeGrafter"/>
</dbReference>
<dbReference type="InterPro" id="IPR016024">
    <property type="entry name" value="ARM-type_fold"/>
</dbReference>
<dbReference type="AlphaFoldDB" id="A0A915LFD2"/>
<evidence type="ECO:0000313" key="4">
    <source>
        <dbReference type="Proteomes" id="UP000887561"/>
    </source>
</evidence>